<evidence type="ECO:0000313" key="3">
    <source>
        <dbReference type="EMBL" id="CAI9097327.1"/>
    </source>
</evidence>
<dbReference type="PANTHER" id="PTHR46781">
    <property type="entry name" value="ALPHA 1,4-GLYCOSYLTRANSFERASE FAMILY PROTEIN"/>
    <property type="match status" value="1"/>
</dbReference>
<keyword evidence="1" id="KW-0732">Signal</keyword>
<evidence type="ECO:0000259" key="2">
    <source>
        <dbReference type="Pfam" id="PF04572"/>
    </source>
</evidence>
<dbReference type="InterPro" id="IPR007577">
    <property type="entry name" value="GlycoTrfase_DXD_sugar-bd_CS"/>
</dbReference>
<sequence length="402" mass="46112">MLFAFVVFAIVFMESLFSSVSFRSVESETQIKRTAHQGLKIIDEEVQQVVLKEESFPKRVEEADYGTRNTDSNATVLERKVSLLKKKKLSKRKLNTLTTSQKAGEFDSRVDAFLHNRGLRCQIQIFLTWISPAKSFQGRQFLVLDSLFKNNPNACLVILSKELDSGPGRLILKPLLDHGYRVAAFDPDLKSLFKNTPAEAWLKDIQGGHKDAGGIPLAQNLSNLMRLAALYKYGGVYLDTDFIVLRDLSGLRNTIGAQSMDRNGKWTRLNNAVLIFDKNHPLLYEFMKEFQRNFDGSKWGYNGPYLVSRVIERVTKQKRYNFTVLPPKAFYPVDWTRIDGFFKRPNDPGFVKWAEAKLLRLKKGNETYGIHLWNRQTGRMKIEKGSIMSELISHHCIICPKH</sequence>
<dbReference type="AlphaFoldDB" id="A0AAV1CPM7"/>
<keyword evidence="4" id="KW-1185">Reference proteome</keyword>
<evidence type="ECO:0000256" key="1">
    <source>
        <dbReference type="SAM" id="SignalP"/>
    </source>
</evidence>
<proteinExistence type="predicted"/>
<dbReference type="InterPro" id="IPR029044">
    <property type="entry name" value="Nucleotide-diphossugar_trans"/>
</dbReference>
<dbReference type="Pfam" id="PF04572">
    <property type="entry name" value="Gb3_synth"/>
    <property type="match status" value="1"/>
</dbReference>
<feature type="signal peptide" evidence="1">
    <location>
        <begin position="1"/>
        <end position="27"/>
    </location>
</feature>
<feature type="domain" description="Alpha 1,4-glycosyltransferase" evidence="2">
    <location>
        <begin position="276"/>
        <end position="399"/>
    </location>
</feature>
<dbReference type="InterPro" id="IPR007652">
    <property type="entry name" value="A1-4-GlycosylTfrase_dom"/>
</dbReference>
<gene>
    <name evidence="3" type="ORF">OLC1_LOCUS7842</name>
</gene>
<accession>A0AAV1CPM7</accession>
<evidence type="ECO:0000313" key="4">
    <source>
        <dbReference type="Proteomes" id="UP001161247"/>
    </source>
</evidence>
<organism evidence="3 4">
    <name type="scientific">Oldenlandia corymbosa var. corymbosa</name>
    <dbReference type="NCBI Taxonomy" id="529605"/>
    <lineage>
        <taxon>Eukaryota</taxon>
        <taxon>Viridiplantae</taxon>
        <taxon>Streptophyta</taxon>
        <taxon>Embryophyta</taxon>
        <taxon>Tracheophyta</taxon>
        <taxon>Spermatophyta</taxon>
        <taxon>Magnoliopsida</taxon>
        <taxon>eudicotyledons</taxon>
        <taxon>Gunneridae</taxon>
        <taxon>Pentapetalae</taxon>
        <taxon>asterids</taxon>
        <taxon>lamiids</taxon>
        <taxon>Gentianales</taxon>
        <taxon>Rubiaceae</taxon>
        <taxon>Rubioideae</taxon>
        <taxon>Spermacoceae</taxon>
        <taxon>Hedyotis-Oldenlandia complex</taxon>
        <taxon>Oldenlandia</taxon>
    </lineage>
</organism>
<dbReference type="InterPro" id="IPR044789">
    <property type="entry name" value="Put_A1-4-GlycosylTfrase_plant"/>
</dbReference>
<protein>
    <submittedName>
        <fullName evidence="3">OLC1v1033721C1</fullName>
    </submittedName>
</protein>
<dbReference type="Gene3D" id="3.90.550.20">
    <property type="match status" value="1"/>
</dbReference>
<dbReference type="EMBL" id="OX459120">
    <property type="protein sequence ID" value="CAI9097327.1"/>
    <property type="molecule type" value="Genomic_DNA"/>
</dbReference>
<dbReference type="Pfam" id="PF04488">
    <property type="entry name" value="Gly_transf_sug"/>
    <property type="match status" value="1"/>
</dbReference>
<feature type="chain" id="PRO_5043707152" evidence="1">
    <location>
        <begin position="28"/>
        <end position="402"/>
    </location>
</feature>
<reference evidence="3" key="1">
    <citation type="submission" date="2023-03" db="EMBL/GenBank/DDBJ databases">
        <authorList>
            <person name="Julca I."/>
        </authorList>
    </citation>
    <scope>NUCLEOTIDE SEQUENCE</scope>
</reference>
<name>A0AAV1CPM7_OLDCO</name>
<dbReference type="SUPFAM" id="SSF53448">
    <property type="entry name" value="Nucleotide-diphospho-sugar transferases"/>
    <property type="match status" value="1"/>
</dbReference>
<dbReference type="Proteomes" id="UP001161247">
    <property type="component" value="Chromosome 3"/>
</dbReference>
<dbReference type="PANTHER" id="PTHR46781:SF2">
    <property type="entry name" value="ALPHA 1,4-GLYCOSYLTRANSFERASE FAMILY PROTEIN"/>
    <property type="match status" value="1"/>
</dbReference>